<sequence length="85" mass="10112">MWEAHTLALRCNTLSEAQSYGTFLQCRAMWHTHRTQRYVKHSEVPYCVTRSRKGSLMWPTPKRSALWHTPTTQRYVERSQKCIAE</sequence>
<accession>A0AAV7M1C0</accession>
<dbReference type="AlphaFoldDB" id="A0AAV7M1C0"/>
<evidence type="ECO:0000313" key="1">
    <source>
        <dbReference type="EMBL" id="KAJ1095673.1"/>
    </source>
</evidence>
<proteinExistence type="predicted"/>
<gene>
    <name evidence="1" type="ORF">NDU88_000832</name>
</gene>
<organism evidence="1 2">
    <name type="scientific">Pleurodeles waltl</name>
    <name type="common">Iberian ribbed newt</name>
    <dbReference type="NCBI Taxonomy" id="8319"/>
    <lineage>
        <taxon>Eukaryota</taxon>
        <taxon>Metazoa</taxon>
        <taxon>Chordata</taxon>
        <taxon>Craniata</taxon>
        <taxon>Vertebrata</taxon>
        <taxon>Euteleostomi</taxon>
        <taxon>Amphibia</taxon>
        <taxon>Batrachia</taxon>
        <taxon>Caudata</taxon>
        <taxon>Salamandroidea</taxon>
        <taxon>Salamandridae</taxon>
        <taxon>Pleurodelinae</taxon>
        <taxon>Pleurodeles</taxon>
    </lineage>
</organism>
<keyword evidence="2" id="KW-1185">Reference proteome</keyword>
<protein>
    <submittedName>
        <fullName evidence="1">Uncharacterized protein</fullName>
    </submittedName>
</protein>
<dbReference type="Proteomes" id="UP001066276">
    <property type="component" value="Chromosome 10"/>
</dbReference>
<comment type="caution">
    <text evidence="1">The sequence shown here is derived from an EMBL/GenBank/DDBJ whole genome shotgun (WGS) entry which is preliminary data.</text>
</comment>
<dbReference type="EMBL" id="JANPWB010000014">
    <property type="protein sequence ID" value="KAJ1095673.1"/>
    <property type="molecule type" value="Genomic_DNA"/>
</dbReference>
<evidence type="ECO:0000313" key="2">
    <source>
        <dbReference type="Proteomes" id="UP001066276"/>
    </source>
</evidence>
<reference evidence="1" key="1">
    <citation type="journal article" date="2022" name="bioRxiv">
        <title>Sequencing and chromosome-scale assembly of the giantPleurodeles waltlgenome.</title>
        <authorList>
            <person name="Brown T."/>
            <person name="Elewa A."/>
            <person name="Iarovenko S."/>
            <person name="Subramanian E."/>
            <person name="Araus A.J."/>
            <person name="Petzold A."/>
            <person name="Susuki M."/>
            <person name="Suzuki K.-i.T."/>
            <person name="Hayashi T."/>
            <person name="Toyoda A."/>
            <person name="Oliveira C."/>
            <person name="Osipova E."/>
            <person name="Leigh N.D."/>
            <person name="Simon A."/>
            <person name="Yun M.H."/>
        </authorList>
    </citation>
    <scope>NUCLEOTIDE SEQUENCE</scope>
    <source>
        <strain evidence="1">20211129_DDA</strain>
        <tissue evidence="1">Liver</tissue>
    </source>
</reference>
<name>A0AAV7M1C0_PLEWA</name>